<gene>
    <name evidence="1" type="ORF">HV832_13840</name>
</gene>
<comment type="caution">
    <text evidence="1">The sequence shown here is derived from an EMBL/GenBank/DDBJ whole genome shotgun (WGS) entry which is preliminary data.</text>
</comment>
<dbReference type="RefSeq" id="WP_176804443.1">
    <property type="nucleotide sequence ID" value="NZ_JABXYJ010000008.1"/>
</dbReference>
<reference evidence="1 2" key="1">
    <citation type="submission" date="2020-06" db="EMBL/GenBank/DDBJ databases">
        <authorList>
            <person name="Qiu C."/>
            <person name="Liu Z."/>
        </authorList>
    </citation>
    <scope>NUCLEOTIDE SEQUENCE [LARGE SCALE GENOMIC DNA]</scope>
    <source>
        <strain evidence="1 2">EM 1</strain>
    </source>
</reference>
<dbReference type="InterPro" id="IPR022191">
    <property type="entry name" value="DUF3717"/>
</dbReference>
<dbReference type="AlphaFoldDB" id="A0A850QS85"/>
<dbReference type="EMBL" id="JABXYJ010000008">
    <property type="protein sequence ID" value="NVO78906.1"/>
    <property type="molecule type" value="Genomic_DNA"/>
</dbReference>
<sequence>MQTLKIHHLEAVINAWRTRKPVNETTCSICREVRHLADVYGQMIYDRVEEIPMSQLTAEQAMALQLPL</sequence>
<accession>A0A850QS85</accession>
<proteinExistence type="predicted"/>
<name>A0A850QS85_9BURK</name>
<organism evidence="1 2">
    <name type="scientific">Undibacterium oligocarboniphilum</name>
    <dbReference type="NCBI Taxonomy" id="666702"/>
    <lineage>
        <taxon>Bacteria</taxon>
        <taxon>Pseudomonadati</taxon>
        <taxon>Pseudomonadota</taxon>
        <taxon>Betaproteobacteria</taxon>
        <taxon>Burkholderiales</taxon>
        <taxon>Oxalobacteraceae</taxon>
        <taxon>Undibacterium</taxon>
    </lineage>
</organism>
<evidence type="ECO:0000313" key="1">
    <source>
        <dbReference type="EMBL" id="NVO78906.1"/>
    </source>
</evidence>
<dbReference type="Proteomes" id="UP000588051">
    <property type="component" value="Unassembled WGS sequence"/>
</dbReference>
<protein>
    <submittedName>
        <fullName evidence="1">DUF3717 domain-containing protein</fullName>
    </submittedName>
</protein>
<evidence type="ECO:0000313" key="2">
    <source>
        <dbReference type="Proteomes" id="UP000588051"/>
    </source>
</evidence>
<dbReference type="Pfam" id="PF12512">
    <property type="entry name" value="DUF3717"/>
    <property type="match status" value="1"/>
</dbReference>
<keyword evidence="2" id="KW-1185">Reference proteome</keyword>